<dbReference type="RefSeq" id="WP_058233668.1">
    <property type="nucleotide sequence ID" value="NZ_FMYG01000011.1"/>
</dbReference>
<evidence type="ECO:0000259" key="2">
    <source>
        <dbReference type="SMART" id="SM00470"/>
    </source>
</evidence>
<accession>A0A1G6RKF1</accession>
<dbReference type="SMART" id="SM00470">
    <property type="entry name" value="ParB"/>
    <property type="match status" value="1"/>
</dbReference>
<dbReference type="InterPro" id="IPR036086">
    <property type="entry name" value="ParB/Sulfiredoxin_sf"/>
</dbReference>
<evidence type="ECO:0000256" key="1">
    <source>
        <dbReference type="ARBA" id="ARBA00006295"/>
    </source>
</evidence>
<dbReference type="GO" id="GO:0005694">
    <property type="term" value="C:chromosome"/>
    <property type="evidence" value="ECO:0007669"/>
    <property type="project" value="TreeGrafter"/>
</dbReference>
<dbReference type="Proteomes" id="UP000183203">
    <property type="component" value="Unassembled WGS sequence"/>
</dbReference>
<dbReference type="Gene3D" id="3.90.1530.30">
    <property type="match status" value="1"/>
</dbReference>
<feature type="domain" description="ParB-like N-terminal" evidence="2">
    <location>
        <begin position="11"/>
        <end position="100"/>
    </location>
</feature>
<dbReference type="PANTHER" id="PTHR33375:SF1">
    <property type="entry name" value="CHROMOSOME-PARTITIONING PROTEIN PARB-RELATED"/>
    <property type="match status" value="1"/>
</dbReference>
<dbReference type="NCBIfam" id="TIGR00180">
    <property type="entry name" value="parB_part"/>
    <property type="match status" value="1"/>
</dbReference>
<dbReference type="SUPFAM" id="SSF110849">
    <property type="entry name" value="ParB/Sulfiredoxin"/>
    <property type="match status" value="1"/>
</dbReference>
<protein>
    <submittedName>
        <fullName evidence="3">Chromosome partitioning protein, ParB family</fullName>
    </submittedName>
</protein>
<dbReference type="SUPFAM" id="SSF109709">
    <property type="entry name" value="KorB DNA-binding domain-like"/>
    <property type="match status" value="1"/>
</dbReference>
<comment type="similarity">
    <text evidence="1">Belongs to the ParB family.</text>
</comment>
<name>A0A1G6RKF1_9MICO</name>
<reference evidence="3 4" key="1">
    <citation type="submission" date="2016-09" db="EMBL/GenBank/DDBJ databases">
        <authorList>
            <person name="Capua I."/>
            <person name="De Benedictis P."/>
            <person name="Joannis T."/>
            <person name="Lombin L.H."/>
            <person name="Cattoli G."/>
        </authorList>
    </citation>
    <scope>NUCLEOTIDE SEQUENCE [LARGE SCALE GENOMIC DNA]</scope>
    <source>
        <strain evidence="3 4">NIO-1002</strain>
    </source>
</reference>
<gene>
    <name evidence="3" type="ORF">SAMN05216418_0164</name>
</gene>
<proteinExistence type="inferred from homology"/>
<dbReference type="InterPro" id="IPR004437">
    <property type="entry name" value="ParB/RepB/Spo0J"/>
</dbReference>
<dbReference type="Gene3D" id="1.10.10.2830">
    <property type="match status" value="1"/>
</dbReference>
<dbReference type="InterPro" id="IPR050336">
    <property type="entry name" value="Chromosome_partition/occlusion"/>
</dbReference>
<sequence>MSINTGTGTIEHIDPTTLVIEANVRTSAPVTKDFIASIRENGVITPILARRDDHGNVIVRAGQRRTLAAREAEVPTVPVYVVEGDDTTADRIIQQIIENDQRADLSTADRTAAWAQLAFEGISAAQIAKRTGTKTDAVKKGLAVAESATVTSALHEHALTLDQAAVLLEFEDDADARAHLIEVATTDPTQFEHTAQSLRDDAAEKARLAAVEQEQIDNGFQVLTRAEAYGEESPWVSLRKLHTADGAQVTVEHIATVPVRGALIDVNWRGDIDVTYFVQNPTDAGFTYAWGAPGTPAEPLTAEQIEEERVEKSAERKALIANNKAWTAAETVRREWIATFLSRKTLPKDADRVIALGLTAHRFSVSSAMSHGNDLAHTFLGVERPSGYHADGLAELVEANPGKARLVALAVVLAGAEAGTSKESWRRGDERAAALFRQLAAWGYALSPVEQIVTGDTTPAEAAGLA</sequence>
<dbReference type="GO" id="GO:0003677">
    <property type="term" value="F:DNA binding"/>
    <property type="evidence" value="ECO:0007669"/>
    <property type="project" value="InterPro"/>
</dbReference>
<dbReference type="Pfam" id="PF02195">
    <property type="entry name" value="ParB_N"/>
    <property type="match status" value="1"/>
</dbReference>
<dbReference type="AlphaFoldDB" id="A0A1G6RKF1"/>
<evidence type="ECO:0000313" key="3">
    <source>
        <dbReference type="EMBL" id="SDD05112.1"/>
    </source>
</evidence>
<dbReference type="GO" id="GO:0007059">
    <property type="term" value="P:chromosome segregation"/>
    <property type="evidence" value="ECO:0007669"/>
    <property type="project" value="TreeGrafter"/>
</dbReference>
<dbReference type="InterPro" id="IPR003115">
    <property type="entry name" value="ParB_N"/>
</dbReference>
<evidence type="ECO:0000313" key="4">
    <source>
        <dbReference type="Proteomes" id="UP000183203"/>
    </source>
</evidence>
<dbReference type="PANTHER" id="PTHR33375">
    <property type="entry name" value="CHROMOSOME-PARTITIONING PROTEIN PARB-RELATED"/>
    <property type="match status" value="1"/>
</dbReference>
<dbReference type="STRING" id="993073.AS029_16435"/>
<organism evidence="3 4">
    <name type="scientific">Microbacterium enclense</name>
    <dbReference type="NCBI Taxonomy" id="993073"/>
    <lineage>
        <taxon>Bacteria</taxon>
        <taxon>Bacillati</taxon>
        <taxon>Actinomycetota</taxon>
        <taxon>Actinomycetes</taxon>
        <taxon>Micrococcales</taxon>
        <taxon>Microbacteriaceae</taxon>
        <taxon>Microbacterium</taxon>
    </lineage>
</organism>
<dbReference type="EMBL" id="FMYG01000011">
    <property type="protein sequence ID" value="SDD05112.1"/>
    <property type="molecule type" value="Genomic_DNA"/>
</dbReference>